<evidence type="ECO:0000256" key="13">
    <source>
        <dbReference type="ARBA" id="ARBA00065172"/>
    </source>
</evidence>
<feature type="disulfide bond" evidence="18">
    <location>
        <begin position="626"/>
        <end position="635"/>
    </location>
</feature>
<dbReference type="FunFam" id="2.10.25.10:FF:000105">
    <property type="entry name" value="laminin subunit gamma-1"/>
    <property type="match status" value="1"/>
</dbReference>
<dbReference type="SMART" id="SM00180">
    <property type="entry name" value="EGF_Lam"/>
    <property type="match status" value="9"/>
</dbReference>
<evidence type="ECO:0000313" key="23">
    <source>
        <dbReference type="Proteomes" id="UP000242450"/>
    </source>
</evidence>
<evidence type="ECO:0000313" key="22">
    <source>
        <dbReference type="EMBL" id="OWK10448.1"/>
    </source>
</evidence>
<comment type="function">
    <text evidence="1">Binding to cells via a high affinity receptor, laminin is thought to mediate the attachment, migration and organization of cells into tissues during embryonic development by interacting with other extracellular matrix components.</text>
</comment>
<evidence type="ECO:0000256" key="11">
    <source>
        <dbReference type="ARBA" id="ARBA00023180"/>
    </source>
</evidence>
<proteinExistence type="predicted"/>
<dbReference type="PANTHER" id="PTHR10574">
    <property type="entry name" value="NETRIN/LAMININ-RELATED"/>
    <property type="match status" value="1"/>
</dbReference>
<dbReference type="InterPro" id="IPR000742">
    <property type="entry name" value="EGF"/>
</dbReference>
<dbReference type="SMART" id="SM00136">
    <property type="entry name" value="LamNT"/>
    <property type="match status" value="1"/>
</dbReference>
<dbReference type="PRINTS" id="PR00011">
    <property type="entry name" value="EGFLAMININ"/>
</dbReference>
<keyword evidence="4" id="KW-0272">Extracellular matrix</keyword>
<sequence>MGPRLPATGKAYEITYVRLKFHTSRPESFAIYKRSRAGGPWEPYQYYSASCQKTYGRPEGLYLRPGEDERVAFCTSEFSDISPLSGGNVAFSTLEGRPSAYNFEDSPEWVTSTELLISLDRLNTFGDDIFKDPKVLQSYYYAVSDFSVKPPGGRAPLRMVDGACNCSGHSEECVFDRELFRSSGHGGRCLHCRDHTAGPHCEHCQENFYRWNPRTPCQPCDCHPAGSLHLQCDDLGTCVCKPTVTGWKCDRCLPGFHSLSEGGCRACTCNPAGSLGTCDPRSGRCPCKENVEGSLCDRCRPGAFNLQPHNPAGCSSCFCYGHSKVCAAAAQFREHHILSDFHQGPVLLTEVRLTSARRGLSPPASWVETCSCPQGYTGQFCESCAPGYKRDTPLGGPYASCVPCTCNQHGTCDPDTGICLCGHHTEGPSCERCLPGFYGNPFTGQADDCQPCPCPGQSACTTIPDSGEVVCTHCPPSQRDKGRDDDNDYMRKRMVKALMKRMQAQPLIPAHPHKPSAFPGRRCEICDDGFFGDPLGLSGPPQPCQPCQCSGNVDPNAVGNCDPLSGRCLRCLHNTTGVRCEHCQEGFYGSALAPRPADKCMPCSCSPEGSVSEQRSCDPASGQCSCLPHVTGRDCGHCSPGFYDLQPGRGCQRCTCHPWGSREDQCHPKTGQCPCRPGVEGQTCDRCQLGFFGFSVKGCRDCRCSPLGATSPQCHENSTCVCKPGFVGYKCDRCQDNFFLTASGTQCQECPSCYALVKEEAAKLKARLTLMEGWLQGSDCGRPWGPLDILQGEAPRGDVHQGPHLLQGDSSGKARPTHQLEPAGHRGACPRQEVSPQAPGAWYQEVHAAQKVLGTAVAEALPEAERVLTTVQQVSADAALRLASPAALASPPQKSQAEAVGLKVQTLEKTLTSRERMVTEAARSLQATAQAVLQEMEPLTQHTSSTICSTSPVSLQLHQEARAALTRASSSVQAATVTVTGARTLLADLEGMCALLSPRLINAQMRMTDTRDRASPWAGLAAGARGPVTRGPSPPDTASAGFTGMKPGFPRPKDQAALRRKAAIVQDRILADSRKKTKQAERVLGDAASVSSRAKKKGREAELLAQDSAKLAKALLRAGKQEHRRASQLSRQTRATLRLASRQLLASEAHRQELEAAERDGAGLSQMERQIRESRISLEKDIKVLSELLARLGKETPSPGPGPLGPWHTSGIFL</sequence>
<keyword evidence="5" id="KW-0732">Signal</keyword>
<accession>A0A212CWS7</accession>
<keyword evidence="11" id="KW-0325">Glycoprotein</keyword>
<evidence type="ECO:0000256" key="9">
    <source>
        <dbReference type="ARBA" id="ARBA00023054"/>
    </source>
</evidence>
<reference evidence="22 23" key="1">
    <citation type="journal article" date="2018" name="Mol. Genet. Genomics">
        <title>The red deer Cervus elaphus genome CerEla1.0: sequencing, annotating, genes, and chromosomes.</title>
        <authorList>
            <person name="Bana N.A."/>
            <person name="Nyiri A."/>
            <person name="Nagy J."/>
            <person name="Frank K."/>
            <person name="Nagy T."/>
            <person name="Steger V."/>
            <person name="Schiller M."/>
            <person name="Lakatos P."/>
            <person name="Sugar L."/>
            <person name="Horn P."/>
            <person name="Barta E."/>
            <person name="Orosz L."/>
        </authorList>
    </citation>
    <scope>NUCLEOTIDE SEQUENCE [LARGE SCALE GENOMIC DNA]</scope>
    <source>
        <strain evidence="22">Hungarian</strain>
    </source>
</reference>
<dbReference type="GO" id="GO:0005604">
    <property type="term" value="C:basement membrane"/>
    <property type="evidence" value="ECO:0007669"/>
    <property type="project" value="UniProtKB-SubCell"/>
</dbReference>
<feature type="domain" description="Laminin EGF-like" evidence="20">
    <location>
        <begin position="220"/>
        <end position="266"/>
    </location>
</feature>
<comment type="caution">
    <text evidence="22">The sequence shown here is derived from an EMBL/GenBank/DDBJ whole genome shotgun (WGS) entry which is preliminary data.</text>
</comment>
<evidence type="ECO:0000256" key="2">
    <source>
        <dbReference type="ARBA" id="ARBA00004302"/>
    </source>
</evidence>
<feature type="disulfide bond" evidence="18">
    <location>
        <begin position="571"/>
        <end position="580"/>
    </location>
</feature>
<dbReference type="InterPro" id="IPR008211">
    <property type="entry name" value="Laminin_N"/>
</dbReference>
<dbReference type="GO" id="GO:0009887">
    <property type="term" value="P:animal organ morphogenesis"/>
    <property type="evidence" value="ECO:0007669"/>
    <property type="project" value="TreeGrafter"/>
</dbReference>
<feature type="disulfide bond" evidence="18">
    <location>
        <begin position="220"/>
        <end position="232"/>
    </location>
</feature>
<keyword evidence="7" id="KW-0084">Basement membrane</keyword>
<keyword evidence="10 18" id="KW-1015">Disulfide bond</keyword>
<comment type="subunit">
    <text evidence="13">Laminin is a complex glycoprotein, consisting of three different polypeptide chains (alpha, beta, gamma), which are bound to each other by disulfide bonds into a cross-shaped molecule comprising one long and three short arms with globules at each end. Gamma-3 is a subunit of laminin-12 (laminin-213), laminin-14 (laminin-423) and laminin-15 (laminin-523).</text>
</comment>
<feature type="domain" description="Laminin EGF-like" evidence="20">
    <location>
        <begin position="267"/>
        <end position="316"/>
    </location>
</feature>
<evidence type="ECO:0000256" key="18">
    <source>
        <dbReference type="PROSITE-ProRule" id="PRU00460"/>
    </source>
</evidence>
<dbReference type="PANTHER" id="PTHR10574:SF240">
    <property type="entry name" value="LAMININ SUBUNIT GAMMA-3"/>
    <property type="match status" value="1"/>
</dbReference>
<feature type="disulfide bond" evidence="18">
    <location>
        <begin position="675"/>
        <end position="684"/>
    </location>
</feature>
<comment type="caution">
    <text evidence="18">Lacks conserved residue(s) required for the propagation of feature annotation.</text>
</comment>
<evidence type="ECO:0000256" key="19">
    <source>
        <dbReference type="SAM" id="MobiDB-lite"/>
    </source>
</evidence>
<comment type="subcellular location">
    <subcellularLocation>
        <location evidence="2">Secreted</location>
        <location evidence="2">Extracellular space</location>
        <location evidence="2">Extracellular matrix</location>
        <location evidence="2">Basement membrane</location>
    </subcellularLocation>
</comment>
<dbReference type="SMART" id="SM00181">
    <property type="entry name" value="EGF"/>
    <property type="match status" value="6"/>
</dbReference>
<keyword evidence="3" id="KW-0964">Secreted</keyword>
<feature type="disulfide bond" evidence="18">
    <location>
        <begin position="722"/>
        <end position="731"/>
    </location>
</feature>
<dbReference type="GO" id="GO:0009888">
    <property type="term" value="P:tissue development"/>
    <property type="evidence" value="ECO:0007669"/>
    <property type="project" value="TreeGrafter"/>
</dbReference>
<evidence type="ECO:0000256" key="16">
    <source>
        <dbReference type="ARBA" id="ARBA00081238"/>
    </source>
</evidence>
<dbReference type="Gene3D" id="2.60.120.260">
    <property type="entry name" value="Galactose-binding domain-like"/>
    <property type="match status" value="1"/>
</dbReference>
<dbReference type="Pfam" id="PF24973">
    <property type="entry name" value="EGF_LMN_ATRN"/>
    <property type="match status" value="1"/>
</dbReference>
<protein>
    <recommendedName>
        <fullName evidence="14">Laminin subunit gamma-3</fullName>
    </recommendedName>
    <alternativeName>
        <fullName evidence="16">Laminin-12 subunit gamma</fullName>
    </alternativeName>
    <alternativeName>
        <fullName evidence="17">Laminin-14 subunit gamma</fullName>
    </alternativeName>
    <alternativeName>
        <fullName evidence="15">Laminin-15 subunit gamma</fullName>
    </alternativeName>
</protein>
<dbReference type="PROSITE" id="PS50027">
    <property type="entry name" value="EGF_LAM_2"/>
    <property type="match status" value="8"/>
</dbReference>
<feature type="disulfide bond" evidence="18">
    <location>
        <begin position="287"/>
        <end position="296"/>
    </location>
</feature>
<evidence type="ECO:0000259" key="20">
    <source>
        <dbReference type="PROSITE" id="PS50027"/>
    </source>
</evidence>
<evidence type="ECO:0000256" key="14">
    <source>
        <dbReference type="ARBA" id="ARBA00073469"/>
    </source>
</evidence>
<dbReference type="FunFam" id="2.10.25.10:FF:000174">
    <property type="entry name" value="Laminin subunit gamma-1"/>
    <property type="match status" value="1"/>
</dbReference>
<dbReference type="Gene3D" id="2.10.25.10">
    <property type="entry name" value="Laminin"/>
    <property type="match status" value="9"/>
</dbReference>
<dbReference type="FunFam" id="2.10.25.10:FF:000193">
    <property type="entry name" value="Laminin subunit gamma 1"/>
    <property type="match status" value="1"/>
</dbReference>
<feature type="disulfide bond" evidence="18">
    <location>
        <begin position="192"/>
        <end position="201"/>
    </location>
</feature>
<feature type="domain" description="Laminin EGF-like" evidence="20">
    <location>
        <begin position="603"/>
        <end position="653"/>
    </location>
</feature>
<keyword evidence="23" id="KW-1185">Reference proteome</keyword>
<dbReference type="Proteomes" id="UP000242450">
    <property type="component" value="Chromosome 11"/>
</dbReference>
<organism evidence="22 23">
    <name type="scientific">Cervus elaphus hippelaphus</name>
    <name type="common">European red deer</name>
    <dbReference type="NCBI Taxonomy" id="46360"/>
    <lineage>
        <taxon>Eukaryota</taxon>
        <taxon>Metazoa</taxon>
        <taxon>Chordata</taxon>
        <taxon>Craniata</taxon>
        <taxon>Vertebrata</taxon>
        <taxon>Euteleostomi</taxon>
        <taxon>Mammalia</taxon>
        <taxon>Eutheria</taxon>
        <taxon>Laurasiatheria</taxon>
        <taxon>Artiodactyla</taxon>
        <taxon>Ruminantia</taxon>
        <taxon>Pecora</taxon>
        <taxon>Cervidae</taxon>
        <taxon>Cervinae</taxon>
        <taxon>Cervus</taxon>
    </lineage>
</organism>
<feature type="disulfide bond" evidence="18">
    <location>
        <begin position="240"/>
        <end position="249"/>
    </location>
</feature>
<feature type="domain" description="Laminin EGF-like" evidence="20">
    <location>
        <begin position="164"/>
        <end position="219"/>
    </location>
</feature>
<evidence type="ECO:0000256" key="6">
    <source>
        <dbReference type="ARBA" id="ARBA00022737"/>
    </source>
</evidence>
<evidence type="ECO:0000256" key="17">
    <source>
        <dbReference type="ARBA" id="ARBA00082377"/>
    </source>
</evidence>
<dbReference type="PROSITE" id="PS51117">
    <property type="entry name" value="LAMININ_NTER"/>
    <property type="match status" value="1"/>
</dbReference>
<feature type="domain" description="Laminin EGF-like" evidence="20">
    <location>
        <begin position="404"/>
        <end position="451"/>
    </location>
</feature>
<evidence type="ECO:0000256" key="4">
    <source>
        <dbReference type="ARBA" id="ARBA00022530"/>
    </source>
</evidence>
<dbReference type="PROSITE" id="PS01248">
    <property type="entry name" value="EGF_LAM_1"/>
    <property type="match status" value="4"/>
</dbReference>
<dbReference type="EMBL" id="MKHE01000011">
    <property type="protein sequence ID" value="OWK10448.1"/>
    <property type="molecule type" value="Genomic_DNA"/>
</dbReference>
<feature type="disulfide bond" evidence="18">
    <location>
        <begin position="656"/>
        <end position="673"/>
    </location>
</feature>
<feature type="disulfide bond" evidence="18">
    <location>
        <begin position="654"/>
        <end position="666"/>
    </location>
</feature>
<dbReference type="Pfam" id="PF00055">
    <property type="entry name" value="Laminin_N"/>
    <property type="match status" value="1"/>
</dbReference>
<feature type="disulfide bond" evidence="18">
    <location>
        <begin position="702"/>
        <end position="714"/>
    </location>
</feature>
<feature type="domain" description="Laminin EGF-like" evidence="20">
    <location>
        <begin position="547"/>
        <end position="602"/>
    </location>
</feature>
<name>A0A212CWS7_CEREH</name>
<evidence type="ECO:0000256" key="3">
    <source>
        <dbReference type="ARBA" id="ARBA00022525"/>
    </source>
</evidence>
<keyword evidence="6" id="KW-0677">Repeat</keyword>
<evidence type="ECO:0000256" key="5">
    <source>
        <dbReference type="ARBA" id="ARBA00022729"/>
    </source>
</evidence>
<gene>
    <name evidence="22" type="ORF">Celaphus_00005128</name>
</gene>
<feature type="region of interest" description="Disordered" evidence="19">
    <location>
        <begin position="1022"/>
        <end position="1048"/>
    </location>
</feature>
<dbReference type="OrthoDB" id="430826at2759"/>
<evidence type="ECO:0000256" key="10">
    <source>
        <dbReference type="ARBA" id="ARBA00023157"/>
    </source>
</evidence>
<feature type="disulfide bond" evidence="18">
    <location>
        <begin position="421"/>
        <end position="430"/>
    </location>
</feature>
<dbReference type="GO" id="GO:0007155">
    <property type="term" value="P:cell adhesion"/>
    <property type="evidence" value="ECO:0007669"/>
    <property type="project" value="UniProtKB-KW"/>
</dbReference>
<dbReference type="InterPro" id="IPR002049">
    <property type="entry name" value="LE_dom"/>
</dbReference>
<dbReference type="SUPFAM" id="SSF57196">
    <property type="entry name" value="EGF/Laminin"/>
    <property type="match status" value="7"/>
</dbReference>
<dbReference type="FunFam" id="2.10.25.10:FF:000433">
    <property type="entry name" value="Laminin subunit gamma 3"/>
    <property type="match status" value="1"/>
</dbReference>
<keyword evidence="8" id="KW-0130">Cell adhesion</keyword>
<feature type="region of interest" description="Disordered" evidence="19">
    <location>
        <begin position="1194"/>
        <end position="1214"/>
    </location>
</feature>
<dbReference type="FunFam" id="2.10.25.10:FF:000067">
    <property type="entry name" value="Laminin subunit gamma 1"/>
    <property type="match status" value="2"/>
</dbReference>
<dbReference type="InterPro" id="IPR056863">
    <property type="entry name" value="LMN_ATRN_NET-like_EGF"/>
</dbReference>
<evidence type="ECO:0000256" key="12">
    <source>
        <dbReference type="ARBA" id="ARBA00023292"/>
    </source>
</evidence>
<evidence type="ECO:0000259" key="21">
    <source>
        <dbReference type="PROSITE" id="PS51117"/>
    </source>
</evidence>
<evidence type="ECO:0000256" key="15">
    <source>
        <dbReference type="ARBA" id="ARBA00078151"/>
    </source>
</evidence>
<evidence type="ECO:0000256" key="1">
    <source>
        <dbReference type="ARBA" id="ARBA00002418"/>
    </source>
</evidence>
<feature type="region of interest" description="Disordered" evidence="19">
    <location>
        <begin position="795"/>
        <end position="836"/>
    </location>
</feature>
<feature type="domain" description="Laminin EGF-like" evidence="20">
    <location>
        <begin position="654"/>
        <end position="701"/>
    </location>
</feature>
<keyword evidence="9" id="KW-0175">Coiled coil</keyword>
<dbReference type="CDD" id="cd00055">
    <property type="entry name" value="EGF_Lam"/>
    <property type="match status" value="8"/>
</dbReference>
<dbReference type="FunFam" id="2.10.25.10:FF:000163">
    <property type="entry name" value="laminin subunit gamma-1"/>
    <property type="match status" value="1"/>
</dbReference>
<dbReference type="Pfam" id="PF00053">
    <property type="entry name" value="EGF_laminin"/>
    <property type="match status" value="8"/>
</dbReference>
<feature type="domain" description="Laminin EGF-like" evidence="20">
    <location>
        <begin position="702"/>
        <end position="749"/>
    </location>
</feature>
<evidence type="ECO:0000256" key="8">
    <source>
        <dbReference type="ARBA" id="ARBA00022889"/>
    </source>
</evidence>
<evidence type="ECO:0000256" key="7">
    <source>
        <dbReference type="ARBA" id="ARBA00022869"/>
    </source>
</evidence>
<keyword evidence="12 18" id="KW-0424">Laminin EGF-like domain</keyword>
<dbReference type="InterPro" id="IPR050440">
    <property type="entry name" value="Laminin/Netrin_ECM"/>
</dbReference>
<feature type="domain" description="Laminin N-terminal" evidence="21">
    <location>
        <begin position="1"/>
        <end position="151"/>
    </location>
</feature>
<dbReference type="AlphaFoldDB" id="A0A212CWS7"/>